<organism evidence="2 3">
    <name type="scientific">Meganyctiphanes norvegica</name>
    <name type="common">Northern krill</name>
    <name type="synonym">Thysanopoda norvegica</name>
    <dbReference type="NCBI Taxonomy" id="48144"/>
    <lineage>
        <taxon>Eukaryota</taxon>
        <taxon>Metazoa</taxon>
        <taxon>Ecdysozoa</taxon>
        <taxon>Arthropoda</taxon>
        <taxon>Crustacea</taxon>
        <taxon>Multicrustacea</taxon>
        <taxon>Malacostraca</taxon>
        <taxon>Eumalacostraca</taxon>
        <taxon>Eucarida</taxon>
        <taxon>Euphausiacea</taxon>
        <taxon>Euphausiidae</taxon>
        <taxon>Meganyctiphanes</taxon>
    </lineage>
</organism>
<proteinExistence type="predicted"/>
<gene>
    <name evidence="2" type="ORF">MNOR_LOCUS28911</name>
</gene>
<comment type="caution">
    <text evidence="2">The sequence shown here is derived from an EMBL/GenBank/DDBJ whole genome shotgun (WGS) entry which is preliminary data.</text>
</comment>
<keyword evidence="3" id="KW-1185">Reference proteome</keyword>
<feature type="region of interest" description="Disordered" evidence="1">
    <location>
        <begin position="41"/>
        <end position="61"/>
    </location>
</feature>
<dbReference type="Proteomes" id="UP001497623">
    <property type="component" value="Unassembled WGS sequence"/>
</dbReference>
<dbReference type="AlphaFoldDB" id="A0AAV2RSM1"/>
<feature type="compositionally biased region" description="Polar residues" evidence="1">
    <location>
        <begin position="41"/>
        <end position="58"/>
    </location>
</feature>
<evidence type="ECO:0000313" key="3">
    <source>
        <dbReference type="Proteomes" id="UP001497623"/>
    </source>
</evidence>
<evidence type="ECO:0000256" key="1">
    <source>
        <dbReference type="SAM" id="MobiDB-lite"/>
    </source>
</evidence>
<evidence type="ECO:0000313" key="2">
    <source>
        <dbReference type="EMBL" id="CAL4141716.1"/>
    </source>
</evidence>
<sequence>MSQPSSICSTPYSNPQNISSQKCVTLRAITVSASPCNIAISPNANDSRSSPTNNSVNRLNPHFSIDYSSTPNISPNCALSSYCTANPQSLRASQSCSVCNLSTQYPQ</sequence>
<protein>
    <submittedName>
        <fullName evidence="2">Uncharacterized protein</fullName>
    </submittedName>
</protein>
<reference evidence="2 3" key="1">
    <citation type="submission" date="2024-05" db="EMBL/GenBank/DDBJ databases">
        <authorList>
            <person name="Wallberg A."/>
        </authorList>
    </citation>
    <scope>NUCLEOTIDE SEQUENCE [LARGE SCALE GENOMIC DNA]</scope>
</reference>
<dbReference type="EMBL" id="CAXKWB010032696">
    <property type="protein sequence ID" value="CAL4141716.1"/>
    <property type="molecule type" value="Genomic_DNA"/>
</dbReference>
<feature type="non-terminal residue" evidence="2">
    <location>
        <position position="107"/>
    </location>
</feature>
<name>A0AAV2RSM1_MEGNR</name>
<accession>A0AAV2RSM1</accession>